<dbReference type="GO" id="GO:0005524">
    <property type="term" value="F:ATP binding"/>
    <property type="evidence" value="ECO:0007669"/>
    <property type="project" value="InterPro"/>
</dbReference>
<dbReference type="CDD" id="cd08041">
    <property type="entry name" value="OBF_kDNA_ligase_like"/>
    <property type="match status" value="1"/>
</dbReference>
<dbReference type="NCBIfam" id="NF006592">
    <property type="entry name" value="PRK09125.1"/>
    <property type="match status" value="1"/>
</dbReference>
<dbReference type="Pfam" id="PF14743">
    <property type="entry name" value="DNA_ligase_OB_2"/>
    <property type="match status" value="1"/>
</dbReference>
<dbReference type="GO" id="GO:0006310">
    <property type="term" value="P:DNA recombination"/>
    <property type="evidence" value="ECO:0007669"/>
    <property type="project" value="InterPro"/>
</dbReference>
<keyword evidence="10" id="KW-1185">Reference proteome</keyword>
<dbReference type="AlphaFoldDB" id="A0AAD2D138"/>
<dbReference type="InterPro" id="IPR012310">
    <property type="entry name" value="DNA_ligase_ATP-dep_cent"/>
</dbReference>
<organism evidence="9 10">
    <name type="scientific">Euplotes crassus</name>
    <dbReference type="NCBI Taxonomy" id="5936"/>
    <lineage>
        <taxon>Eukaryota</taxon>
        <taxon>Sar</taxon>
        <taxon>Alveolata</taxon>
        <taxon>Ciliophora</taxon>
        <taxon>Intramacronucleata</taxon>
        <taxon>Spirotrichea</taxon>
        <taxon>Hypotrichia</taxon>
        <taxon>Euplotida</taxon>
        <taxon>Euplotidae</taxon>
        <taxon>Moneuplotes</taxon>
    </lineage>
</organism>
<comment type="cofactor">
    <cofactor evidence="1">
        <name>a divalent metal cation</name>
        <dbReference type="ChEBI" id="CHEBI:60240"/>
    </cofactor>
</comment>
<dbReference type="InterPro" id="IPR012340">
    <property type="entry name" value="NA-bd_OB-fold"/>
</dbReference>
<dbReference type="CDD" id="cd07896">
    <property type="entry name" value="Adenylation_kDNA_ligase_like"/>
    <property type="match status" value="1"/>
</dbReference>
<dbReference type="InterPro" id="IPR029319">
    <property type="entry name" value="DNA_ligase_OB"/>
</dbReference>
<dbReference type="GO" id="GO:0003910">
    <property type="term" value="F:DNA ligase (ATP) activity"/>
    <property type="evidence" value="ECO:0007669"/>
    <property type="project" value="InterPro"/>
</dbReference>
<dbReference type="Pfam" id="PF01068">
    <property type="entry name" value="DNA_ligase_A_M"/>
    <property type="match status" value="1"/>
</dbReference>
<evidence type="ECO:0000256" key="4">
    <source>
        <dbReference type="ARBA" id="ARBA00022763"/>
    </source>
</evidence>
<dbReference type="Proteomes" id="UP001295684">
    <property type="component" value="Unassembled WGS sequence"/>
</dbReference>
<dbReference type="SUPFAM" id="SSF50249">
    <property type="entry name" value="Nucleic acid-binding proteins"/>
    <property type="match status" value="1"/>
</dbReference>
<feature type="domain" description="DNA ligase OB-like" evidence="8">
    <location>
        <begin position="247"/>
        <end position="311"/>
    </location>
</feature>
<protein>
    <recommendedName>
        <fullName evidence="11">DNA ligase</fullName>
    </recommendedName>
</protein>
<evidence type="ECO:0000256" key="1">
    <source>
        <dbReference type="ARBA" id="ARBA00001968"/>
    </source>
</evidence>
<evidence type="ECO:0000313" key="10">
    <source>
        <dbReference type="Proteomes" id="UP001295684"/>
    </source>
</evidence>
<dbReference type="InterPro" id="IPR016059">
    <property type="entry name" value="DNA_ligase_ATP-dep_CS"/>
</dbReference>
<evidence type="ECO:0000259" key="7">
    <source>
        <dbReference type="Pfam" id="PF01068"/>
    </source>
</evidence>
<feature type="domain" description="ATP-dependent DNA ligase family profile" evidence="7">
    <location>
        <begin position="63"/>
        <end position="233"/>
    </location>
</feature>
<dbReference type="EMBL" id="CAMPGE010017701">
    <property type="protein sequence ID" value="CAI2376162.1"/>
    <property type="molecule type" value="Genomic_DNA"/>
</dbReference>
<dbReference type="GO" id="GO:0006281">
    <property type="term" value="P:DNA repair"/>
    <property type="evidence" value="ECO:0007669"/>
    <property type="project" value="UniProtKB-KW"/>
</dbReference>
<reference evidence="9" key="1">
    <citation type="submission" date="2023-07" db="EMBL/GenBank/DDBJ databases">
        <authorList>
            <consortium name="AG Swart"/>
            <person name="Singh M."/>
            <person name="Singh A."/>
            <person name="Seah K."/>
            <person name="Emmerich C."/>
        </authorList>
    </citation>
    <scope>NUCLEOTIDE SEQUENCE</scope>
    <source>
        <strain evidence="9">DP1</strain>
    </source>
</reference>
<dbReference type="InterPro" id="IPR050326">
    <property type="entry name" value="NAD_dep_DNA_ligaseB"/>
</dbReference>
<dbReference type="Gene3D" id="2.40.50.140">
    <property type="entry name" value="Nucleic acid-binding proteins"/>
    <property type="match status" value="1"/>
</dbReference>
<comment type="caution">
    <text evidence="9">The sequence shown here is derived from an EMBL/GenBank/DDBJ whole genome shotgun (WGS) entry which is preliminary data.</text>
</comment>
<dbReference type="SUPFAM" id="SSF56091">
    <property type="entry name" value="DNA ligase/mRNA capping enzyme, catalytic domain"/>
    <property type="match status" value="1"/>
</dbReference>
<keyword evidence="2" id="KW-0436">Ligase</keyword>
<sequence>MSKRTKKTEDKEEVTTGWKPEDEEEKKERPRARRSTRSKNKVATYDLDVIIPKVTAPDVSSNPMLASKYDGTQDIKGWIMSEKLDGIRCIWDGENMKSRAGNKFYVPDFFIENFPKDMVLDGELFLERGEFQKTVSIVKKQDKSDRWKQIKYLVFDGPGIRGNFSMRLKVLEKKLSDVDSKYLELHKHEKCKDEKHLQEEMKRVVALGGEGMMIRDPKSKYEHRRVKTMLKVKEFHDDEATVIGSEKGTGRLERLMGALVVKNKAGKVFKVGSGFTDKERASPPKKGTTITYRYFELTKDGVPRFPTYMRVHPGM</sequence>
<dbReference type="Gene3D" id="3.30.470.30">
    <property type="entry name" value="DNA ligase/mRNA capping enzyme"/>
    <property type="match status" value="1"/>
</dbReference>
<name>A0AAD2D138_EUPCR</name>
<dbReference type="GO" id="GO:0006260">
    <property type="term" value="P:DNA replication"/>
    <property type="evidence" value="ECO:0007669"/>
    <property type="project" value="UniProtKB-KW"/>
</dbReference>
<accession>A0AAD2D138</accession>
<dbReference type="PANTHER" id="PTHR47810">
    <property type="entry name" value="DNA LIGASE"/>
    <property type="match status" value="1"/>
</dbReference>
<evidence type="ECO:0000256" key="2">
    <source>
        <dbReference type="ARBA" id="ARBA00022598"/>
    </source>
</evidence>
<feature type="compositionally biased region" description="Basic residues" evidence="6">
    <location>
        <begin position="29"/>
        <end position="39"/>
    </location>
</feature>
<feature type="region of interest" description="Disordered" evidence="6">
    <location>
        <begin position="1"/>
        <end position="39"/>
    </location>
</feature>
<evidence type="ECO:0008006" key="11">
    <source>
        <dbReference type="Google" id="ProtNLM"/>
    </source>
</evidence>
<gene>
    <name evidence="9" type="ORF">ECRASSUSDP1_LOCUS17531</name>
</gene>
<keyword evidence="4" id="KW-0227">DNA damage</keyword>
<dbReference type="Gene3D" id="3.30.1490.70">
    <property type="match status" value="1"/>
</dbReference>
<evidence type="ECO:0000256" key="6">
    <source>
        <dbReference type="SAM" id="MobiDB-lite"/>
    </source>
</evidence>
<dbReference type="PROSITE" id="PS00333">
    <property type="entry name" value="DNA_LIGASE_A2"/>
    <property type="match status" value="1"/>
</dbReference>
<keyword evidence="3" id="KW-0235">DNA replication</keyword>
<evidence type="ECO:0000256" key="5">
    <source>
        <dbReference type="ARBA" id="ARBA00023204"/>
    </source>
</evidence>
<evidence type="ECO:0000313" key="9">
    <source>
        <dbReference type="EMBL" id="CAI2376162.1"/>
    </source>
</evidence>
<proteinExistence type="predicted"/>
<dbReference type="PANTHER" id="PTHR47810:SF1">
    <property type="entry name" value="DNA LIGASE B"/>
    <property type="match status" value="1"/>
</dbReference>
<keyword evidence="5" id="KW-0234">DNA repair</keyword>
<evidence type="ECO:0000256" key="3">
    <source>
        <dbReference type="ARBA" id="ARBA00022705"/>
    </source>
</evidence>
<evidence type="ECO:0000259" key="8">
    <source>
        <dbReference type="Pfam" id="PF14743"/>
    </source>
</evidence>